<organism evidence="1 2">
    <name type="scientific">Asaccharospora irregularis DSM 2635</name>
    <dbReference type="NCBI Taxonomy" id="1121321"/>
    <lineage>
        <taxon>Bacteria</taxon>
        <taxon>Bacillati</taxon>
        <taxon>Bacillota</taxon>
        <taxon>Clostridia</taxon>
        <taxon>Peptostreptococcales</taxon>
        <taxon>Peptostreptococcaceae</taxon>
        <taxon>Asaccharospora</taxon>
    </lineage>
</organism>
<keyword evidence="2" id="KW-1185">Reference proteome</keyword>
<name>A0A1M5T3Z9_9FIRM</name>
<accession>A0A1M5T3Z9</accession>
<sequence>MLREYSFNFDDNESKELTRPFKYLKILNPLETAGKFALTYVF</sequence>
<reference evidence="2" key="1">
    <citation type="submission" date="2016-11" db="EMBL/GenBank/DDBJ databases">
        <authorList>
            <person name="Varghese N."/>
            <person name="Submissions S."/>
        </authorList>
    </citation>
    <scope>NUCLEOTIDE SEQUENCE [LARGE SCALE GENOMIC DNA]</scope>
    <source>
        <strain evidence="2">DSM 2635</strain>
    </source>
</reference>
<dbReference type="RefSeq" id="WP_278276716.1">
    <property type="nucleotide sequence ID" value="NZ_BAABCH010000071.1"/>
</dbReference>
<dbReference type="AlphaFoldDB" id="A0A1M5T3Z9"/>
<proteinExistence type="predicted"/>
<evidence type="ECO:0000313" key="2">
    <source>
        <dbReference type="Proteomes" id="UP000243255"/>
    </source>
</evidence>
<protein>
    <submittedName>
        <fullName evidence="1">Uncharacterized protein</fullName>
    </submittedName>
</protein>
<evidence type="ECO:0000313" key="1">
    <source>
        <dbReference type="EMBL" id="SHH45093.1"/>
    </source>
</evidence>
<dbReference type="Proteomes" id="UP000243255">
    <property type="component" value="Unassembled WGS sequence"/>
</dbReference>
<gene>
    <name evidence="1" type="ORF">SAMN04488530_1515</name>
</gene>
<dbReference type="EMBL" id="FQWX01000051">
    <property type="protein sequence ID" value="SHH45093.1"/>
    <property type="molecule type" value="Genomic_DNA"/>
</dbReference>